<evidence type="ECO:0000313" key="2">
    <source>
        <dbReference type="Proteomes" id="UP000195402"/>
    </source>
</evidence>
<evidence type="ECO:0000313" key="1">
    <source>
        <dbReference type="EMBL" id="OVA01078.1"/>
    </source>
</evidence>
<dbReference type="OMA" id="KIESWIC"/>
<name>A0A200PSD5_MACCD</name>
<dbReference type="STRING" id="56857.A0A200PSD5"/>
<organism evidence="1 2">
    <name type="scientific">Macleaya cordata</name>
    <name type="common">Five-seeded plume-poppy</name>
    <name type="synonym">Bocconia cordata</name>
    <dbReference type="NCBI Taxonomy" id="56857"/>
    <lineage>
        <taxon>Eukaryota</taxon>
        <taxon>Viridiplantae</taxon>
        <taxon>Streptophyta</taxon>
        <taxon>Embryophyta</taxon>
        <taxon>Tracheophyta</taxon>
        <taxon>Spermatophyta</taxon>
        <taxon>Magnoliopsida</taxon>
        <taxon>Ranunculales</taxon>
        <taxon>Papaveraceae</taxon>
        <taxon>Papaveroideae</taxon>
        <taxon>Macleaya</taxon>
    </lineage>
</organism>
<sequence length="146" mass="16444">MYANDLLITGRGDPRECEILADTLQAYCKSAGQKINLTKSLIIQHPNQDKITFRYLSNKFHIPTSHSPPIYLGAPMPFGRAKKSLYNNIISNLSNRVMGWRAKLLNPAGQTTMIKSIFFFGVMKLMSEVCTQSIGTLFVLPFMREA</sequence>
<evidence type="ECO:0008006" key="3">
    <source>
        <dbReference type="Google" id="ProtNLM"/>
    </source>
</evidence>
<dbReference type="InParanoid" id="A0A200PSD5"/>
<reference evidence="1 2" key="1">
    <citation type="journal article" date="2017" name="Mol. Plant">
        <title>The Genome of Medicinal Plant Macleaya cordata Provides New Insights into Benzylisoquinoline Alkaloids Metabolism.</title>
        <authorList>
            <person name="Liu X."/>
            <person name="Liu Y."/>
            <person name="Huang P."/>
            <person name="Ma Y."/>
            <person name="Qing Z."/>
            <person name="Tang Q."/>
            <person name="Cao H."/>
            <person name="Cheng P."/>
            <person name="Zheng Y."/>
            <person name="Yuan Z."/>
            <person name="Zhou Y."/>
            <person name="Liu J."/>
            <person name="Tang Z."/>
            <person name="Zhuo Y."/>
            <person name="Zhang Y."/>
            <person name="Yu L."/>
            <person name="Huang J."/>
            <person name="Yang P."/>
            <person name="Peng Q."/>
            <person name="Zhang J."/>
            <person name="Jiang W."/>
            <person name="Zhang Z."/>
            <person name="Lin K."/>
            <person name="Ro D.K."/>
            <person name="Chen X."/>
            <person name="Xiong X."/>
            <person name="Shang Y."/>
            <person name="Huang S."/>
            <person name="Zeng J."/>
        </authorList>
    </citation>
    <scope>NUCLEOTIDE SEQUENCE [LARGE SCALE GENOMIC DNA]</scope>
    <source>
        <strain evidence="2">cv. BLH2017</strain>
        <tissue evidence="1">Root</tissue>
    </source>
</reference>
<proteinExistence type="predicted"/>
<accession>A0A200PSD5</accession>
<dbReference type="PANTHER" id="PTHR33116:SF86">
    <property type="entry name" value="REVERSE TRANSCRIPTASE DOMAIN-CONTAINING PROTEIN"/>
    <property type="match status" value="1"/>
</dbReference>
<keyword evidence="2" id="KW-1185">Reference proteome</keyword>
<protein>
    <recommendedName>
        <fullName evidence="3">Reverse transcriptase domain</fullName>
    </recommendedName>
</protein>
<dbReference type="OrthoDB" id="1936608at2759"/>
<dbReference type="Proteomes" id="UP000195402">
    <property type="component" value="Unassembled WGS sequence"/>
</dbReference>
<gene>
    <name evidence="1" type="ORF">BVC80_8829g2</name>
</gene>
<dbReference type="AlphaFoldDB" id="A0A200PSD5"/>
<dbReference type="EMBL" id="MVGT01004206">
    <property type="protein sequence ID" value="OVA01078.1"/>
    <property type="molecule type" value="Genomic_DNA"/>
</dbReference>
<dbReference type="PANTHER" id="PTHR33116">
    <property type="entry name" value="REVERSE TRANSCRIPTASE ZINC-BINDING DOMAIN-CONTAINING PROTEIN-RELATED-RELATED"/>
    <property type="match status" value="1"/>
</dbReference>
<comment type="caution">
    <text evidence="1">The sequence shown here is derived from an EMBL/GenBank/DDBJ whole genome shotgun (WGS) entry which is preliminary data.</text>
</comment>